<evidence type="ECO:0000256" key="1">
    <source>
        <dbReference type="ARBA" id="ARBA00023152"/>
    </source>
</evidence>
<evidence type="ECO:0000256" key="3">
    <source>
        <dbReference type="PIRSR" id="PIRSR613078-2"/>
    </source>
</evidence>
<dbReference type="SMART" id="SM00855">
    <property type="entry name" value="PGAM"/>
    <property type="match status" value="1"/>
</dbReference>
<dbReference type="PROSITE" id="PS00175">
    <property type="entry name" value="PG_MUTASE"/>
    <property type="match status" value="1"/>
</dbReference>
<reference evidence="4 5" key="1">
    <citation type="journal article" date="2018" name="J. Microbiol.">
        <title>Baekduia soli gen. nov., sp. nov., a novel bacterium isolated from the soil of Baekdu Mountain and proposal of a novel family name, Baekduiaceae fam. nov.</title>
        <authorList>
            <person name="An D.S."/>
            <person name="Siddiqi M.Z."/>
            <person name="Kim K.H."/>
            <person name="Yu H.S."/>
            <person name="Im W.T."/>
        </authorList>
    </citation>
    <scope>NUCLEOTIDE SEQUENCE [LARGE SCALE GENOMIC DNA]</scope>
    <source>
        <strain evidence="4 5">BR7-21</strain>
    </source>
</reference>
<accession>A0A5B8U1N6</accession>
<dbReference type="GO" id="GO:0016791">
    <property type="term" value="F:phosphatase activity"/>
    <property type="evidence" value="ECO:0007669"/>
    <property type="project" value="TreeGrafter"/>
</dbReference>
<keyword evidence="5" id="KW-1185">Reference proteome</keyword>
<keyword evidence="1" id="KW-0324">Glycolysis</keyword>
<evidence type="ECO:0000256" key="2">
    <source>
        <dbReference type="ARBA" id="ARBA00023235"/>
    </source>
</evidence>
<evidence type="ECO:0000313" key="5">
    <source>
        <dbReference type="Proteomes" id="UP000321805"/>
    </source>
</evidence>
<dbReference type="EMBL" id="CP042430">
    <property type="protein sequence ID" value="QEC46887.1"/>
    <property type="molecule type" value="Genomic_DNA"/>
</dbReference>
<dbReference type="PANTHER" id="PTHR48100:SF1">
    <property type="entry name" value="HISTIDINE PHOSPHATASE FAMILY PROTEIN-RELATED"/>
    <property type="match status" value="1"/>
</dbReference>
<dbReference type="Gene3D" id="3.40.50.1240">
    <property type="entry name" value="Phosphoglycerate mutase-like"/>
    <property type="match status" value="1"/>
</dbReference>
<gene>
    <name evidence="4" type="ORF">FSW04_04290</name>
</gene>
<dbReference type="Proteomes" id="UP000321805">
    <property type="component" value="Chromosome"/>
</dbReference>
<keyword evidence="2" id="KW-0413">Isomerase</keyword>
<feature type="binding site" evidence="3">
    <location>
        <position position="57"/>
    </location>
    <ligand>
        <name>substrate</name>
    </ligand>
</feature>
<dbReference type="PIRSF" id="PIRSF000709">
    <property type="entry name" value="6PFK_2-Ptase"/>
    <property type="match status" value="1"/>
</dbReference>
<dbReference type="Pfam" id="PF00300">
    <property type="entry name" value="His_Phos_1"/>
    <property type="match status" value="1"/>
</dbReference>
<dbReference type="RefSeq" id="WP_146916625.1">
    <property type="nucleotide sequence ID" value="NZ_CP042430.1"/>
</dbReference>
<dbReference type="InterPro" id="IPR029033">
    <property type="entry name" value="His_PPase_superfam"/>
</dbReference>
<proteinExistence type="predicted"/>
<evidence type="ECO:0000313" key="4">
    <source>
        <dbReference type="EMBL" id="QEC46887.1"/>
    </source>
</evidence>
<dbReference type="KEGG" id="bsol:FSW04_04290"/>
<dbReference type="InterPro" id="IPR001345">
    <property type="entry name" value="PG/BPGM_mutase_AS"/>
</dbReference>
<dbReference type="AlphaFoldDB" id="A0A5B8U1N6"/>
<dbReference type="CDD" id="cd07067">
    <property type="entry name" value="HP_PGM_like"/>
    <property type="match status" value="1"/>
</dbReference>
<dbReference type="InterPro" id="IPR013078">
    <property type="entry name" value="His_Pase_superF_clade-1"/>
</dbReference>
<dbReference type="PANTHER" id="PTHR48100">
    <property type="entry name" value="BROAD-SPECIFICITY PHOSPHATASE YOR283W-RELATED"/>
    <property type="match status" value="1"/>
</dbReference>
<dbReference type="GO" id="GO:0005737">
    <property type="term" value="C:cytoplasm"/>
    <property type="evidence" value="ECO:0007669"/>
    <property type="project" value="TreeGrafter"/>
</dbReference>
<sequence length="178" mass="19343">MKIALARHGETPYNAEHRFQGHLPVPLTERGREQAHELARAAATRDWGALYCSPLARARETADIVAAAIGHHPMEDARFAETDCGDWTDRFFADVQAAEPELFAAYQRADPAFAFPGGESFAAQQLRVLEGIDAVRQGPLPALVVCHRGSIRLALAALHADDAQRTAEVPNASLVDLP</sequence>
<dbReference type="InterPro" id="IPR050275">
    <property type="entry name" value="PGM_Phosphatase"/>
</dbReference>
<feature type="binding site" evidence="3">
    <location>
        <begin position="7"/>
        <end position="14"/>
    </location>
    <ligand>
        <name>substrate</name>
    </ligand>
</feature>
<organism evidence="4 5">
    <name type="scientific">Baekduia soli</name>
    <dbReference type="NCBI Taxonomy" id="496014"/>
    <lineage>
        <taxon>Bacteria</taxon>
        <taxon>Bacillati</taxon>
        <taxon>Actinomycetota</taxon>
        <taxon>Thermoleophilia</taxon>
        <taxon>Solirubrobacterales</taxon>
        <taxon>Baekduiaceae</taxon>
        <taxon>Baekduia</taxon>
    </lineage>
</organism>
<dbReference type="SUPFAM" id="SSF53254">
    <property type="entry name" value="Phosphoglycerate mutase-like"/>
    <property type="match status" value="1"/>
</dbReference>
<name>A0A5B8U1N6_9ACTN</name>
<protein>
    <submittedName>
        <fullName evidence="4">Histidine phosphatase family protein</fullName>
    </submittedName>
</protein>
<dbReference type="OrthoDB" id="5296884at2"/>